<proteinExistence type="predicted"/>
<name>H1PTS7_9FUSO</name>
<dbReference type="Proteomes" id="UP000003233">
    <property type="component" value="Unassembled WGS sequence"/>
</dbReference>
<reference evidence="1 2" key="1">
    <citation type="submission" date="2012-07" db="EMBL/GenBank/DDBJ databases">
        <title>The Genome Sequence of Fusobacterium ulcerans 12_1B.</title>
        <authorList>
            <consortium name="The Broad Institute Genome Sequencing Platform"/>
            <person name="Earl A."/>
            <person name="Ward D."/>
            <person name="Feldgarden M."/>
            <person name="Gevers D."/>
            <person name="Strauss J."/>
            <person name="Ambrose C.E."/>
            <person name="Allen-Vercoe E."/>
            <person name="Walker B."/>
            <person name="Young S.K."/>
            <person name="Zeng Q."/>
            <person name="Gargeya S."/>
            <person name="Fitzgerald M."/>
            <person name="Haas B."/>
            <person name="Abouelleil A."/>
            <person name="Alvarado L."/>
            <person name="Arachchi H.M."/>
            <person name="Berlin A.M."/>
            <person name="Chapman S.B."/>
            <person name="Goldberg J."/>
            <person name="Griggs A."/>
            <person name="Gujja S."/>
            <person name="Hansen M."/>
            <person name="Howarth C."/>
            <person name="Imamovic A."/>
            <person name="Larimer J."/>
            <person name="McCowen C."/>
            <person name="Montmayeur A."/>
            <person name="Murphy C."/>
            <person name="Neiman D."/>
            <person name="Pearson M."/>
            <person name="Priest M."/>
            <person name="Roberts A."/>
            <person name="Saif S."/>
            <person name="Shea T."/>
            <person name="Sisk P."/>
            <person name="Sykes S."/>
            <person name="Wortman J."/>
            <person name="Nusbaum C."/>
            <person name="Birren B."/>
        </authorList>
    </citation>
    <scope>NUCLEOTIDE SEQUENCE [LARGE SCALE GENOMIC DNA]</scope>
    <source>
        <strain evidence="1 2">12_1B</strain>
    </source>
</reference>
<dbReference type="EMBL" id="AGWJ02000021">
    <property type="protein sequence ID" value="EHO80747.1"/>
    <property type="molecule type" value="Genomic_DNA"/>
</dbReference>
<dbReference type="RefSeq" id="WP_008697372.1">
    <property type="nucleotide sequence ID" value="NZ_KE161008.1"/>
</dbReference>
<gene>
    <name evidence="1" type="ORF">HMPREF0402_01820</name>
</gene>
<sequence>MNFIDLKEDLITDMINEVDSDLKDGALYFSPRLSELGEKKYPEILKKSLEKLDFNLFLYLLSEPGILKTHELRKGKPVKVPSNAPNLIAEGEFNKFYIRALCLKAIREDRKLKVYRAKEVSSPRPDSEEKIGLIVDPTELLNDLRETKGIDSHLGLPNGYNSGLSVKLY</sequence>
<keyword evidence="2" id="KW-1185">Reference proteome</keyword>
<dbReference type="AlphaFoldDB" id="H1PTS7"/>
<comment type="caution">
    <text evidence="1">The sequence shown here is derived from an EMBL/GenBank/DDBJ whole genome shotgun (WGS) entry which is preliminary data.</text>
</comment>
<accession>H1PTS7</accession>
<dbReference type="BioCyc" id="FSP457404-HMP:GTSQ-1830-MONOMER"/>
<dbReference type="HOGENOM" id="CLU_130997_0_0_0"/>
<protein>
    <submittedName>
        <fullName evidence="1">Uncharacterized protein</fullName>
    </submittedName>
</protein>
<organism evidence="1 2">
    <name type="scientific">Fusobacterium ulcerans 12-1B</name>
    <dbReference type="NCBI Taxonomy" id="457404"/>
    <lineage>
        <taxon>Bacteria</taxon>
        <taxon>Fusobacteriati</taxon>
        <taxon>Fusobacteriota</taxon>
        <taxon>Fusobacteriia</taxon>
        <taxon>Fusobacteriales</taxon>
        <taxon>Fusobacteriaceae</taxon>
        <taxon>Fusobacterium</taxon>
    </lineage>
</organism>
<dbReference type="PATRIC" id="fig|457404.5.peg.2281"/>
<evidence type="ECO:0000313" key="1">
    <source>
        <dbReference type="EMBL" id="EHO80747.1"/>
    </source>
</evidence>
<evidence type="ECO:0000313" key="2">
    <source>
        <dbReference type="Proteomes" id="UP000003233"/>
    </source>
</evidence>